<proteinExistence type="predicted"/>
<protein>
    <submittedName>
        <fullName evidence="10">Uncharacterized protein</fullName>
    </submittedName>
</protein>
<evidence type="ECO:0000259" key="8">
    <source>
        <dbReference type="PROSITE" id="PS50157"/>
    </source>
</evidence>
<reference evidence="10" key="1">
    <citation type="submission" date="2025-08" db="UniProtKB">
        <authorList>
            <consortium name="Ensembl"/>
        </authorList>
    </citation>
    <scope>IDENTIFICATION</scope>
</reference>
<evidence type="ECO:0000256" key="6">
    <source>
        <dbReference type="PROSITE-ProRule" id="PRU00042"/>
    </source>
</evidence>
<evidence type="ECO:0000256" key="5">
    <source>
        <dbReference type="ARBA" id="ARBA00023242"/>
    </source>
</evidence>
<reference evidence="10" key="2">
    <citation type="submission" date="2025-09" db="UniProtKB">
        <authorList>
            <consortium name="Ensembl"/>
        </authorList>
    </citation>
    <scope>IDENTIFICATION</scope>
</reference>
<accession>A0A674J3G5</accession>
<keyword evidence="3 6" id="KW-0863">Zinc-finger</keyword>
<dbReference type="SUPFAM" id="SSF57667">
    <property type="entry name" value="beta-beta-alpha zinc fingers"/>
    <property type="match status" value="1"/>
</dbReference>
<dbReference type="InterPro" id="IPR013087">
    <property type="entry name" value="Znf_C2H2_type"/>
</dbReference>
<evidence type="ECO:0000256" key="1">
    <source>
        <dbReference type="ARBA" id="ARBA00022723"/>
    </source>
</evidence>
<dbReference type="InterPro" id="IPR001909">
    <property type="entry name" value="KRAB"/>
</dbReference>
<dbReference type="InterPro" id="IPR036236">
    <property type="entry name" value="Znf_C2H2_sf"/>
</dbReference>
<name>A0A674J3G5_9SAUR</name>
<dbReference type="Gene3D" id="3.30.160.60">
    <property type="entry name" value="Classic Zinc Finger"/>
    <property type="match status" value="3"/>
</dbReference>
<evidence type="ECO:0000256" key="7">
    <source>
        <dbReference type="SAM" id="MobiDB-lite"/>
    </source>
</evidence>
<keyword evidence="4" id="KW-0862">Zinc</keyword>
<dbReference type="Pfam" id="PF00096">
    <property type="entry name" value="zf-C2H2"/>
    <property type="match status" value="1"/>
</dbReference>
<evidence type="ECO:0000259" key="9">
    <source>
        <dbReference type="PROSITE" id="PS50805"/>
    </source>
</evidence>
<dbReference type="GO" id="GO:0008270">
    <property type="term" value="F:zinc ion binding"/>
    <property type="evidence" value="ECO:0007669"/>
    <property type="project" value="UniProtKB-KW"/>
</dbReference>
<dbReference type="GO" id="GO:0006355">
    <property type="term" value="P:regulation of DNA-templated transcription"/>
    <property type="evidence" value="ECO:0007669"/>
    <property type="project" value="InterPro"/>
</dbReference>
<evidence type="ECO:0000313" key="11">
    <source>
        <dbReference type="Proteomes" id="UP000472274"/>
    </source>
</evidence>
<feature type="region of interest" description="Disordered" evidence="7">
    <location>
        <begin position="58"/>
        <end position="97"/>
    </location>
</feature>
<evidence type="ECO:0000313" key="10">
    <source>
        <dbReference type="Ensembl" id="ENSTMTP00000016376.1"/>
    </source>
</evidence>
<dbReference type="FunFam" id="3.30.160.60:FF:002343">
    <property type="entry name" value="Zinc finger protein 33A"/>
    <property type="match status" value="1"/>
</dbReference>
<keyword evidence="5" id="KW-0539">Nucleus</keyword>
<keyword evidence="1" id="KW-0479">Metal-binding</keyword>
<keyword evidence="2" id="KW-0677">Repeat</keyword>
<dbReference type="InParanoid" id="A0A674J3G5"/>
<evidence type="ECO:0000256" key="2">
    <source>
        <dbReference type="ARBA" id="ARBA00022737"/>
    </source>
</evidence>
<dbReference type="Ensembl" id="ENSTMTT00000016961.1">
    <property type="protein sequence ID" value="ENSTMTP00000016376.1"/>
    <property type="gene ID" value="ENSTMTG00000011988.1"/>
</dbReference>
<dbReference type="PROSITE" id="PS50805">
    <property type="entry name" value="KRAB"/>
    <property type="match status" value="1"/>
</dbReference>
<feature type="domain" description="C2H2-type" evidence="8">
    <location>
        <begin position="192"/>
        <end position="219"/>
    </location>
</feature>
<feature type="domain" description="KRAB" evidence="9">
    <location>
        <begin position="1"/>
        <end position="65"/>
    </location>
</feature>
<dbReference type="SMART" id="SM00355">
    <property type="entry name" value="ZnF_C2H2"/>
    <property type="match status" value="1"/>
</dbReference>
<feature type="domain" description="C2H2-type" evidence="8">
    <location>
        <begin position="164"/>
        <end position="191"/>
    </location>
</feature>
<dbReference type="FunFam" id="3.30.160.60:FF:000446">
    <property type="entry name" value="Zinc finger protein"/>
    <property type="match status" value="1"/>
</dbReference>
<evidence type="ECO:0000256" key="4">
    <source>
        <dbReference type="ARBA" id="ARBA00022833"/>
    </source>
</evidence>
<dbReference type="PROSITE" id="PS50157">
    <property type="entry name" value="ZINC_FINGER_C2H2_2"/>
    <property type="match status" value="2"/>
</dbReference>
<dbReference type="GeneTree" id="ENSGT01150000286944"/>
<organism evidence="10 11">
    <name type="scientific">Terrapene triunguis</name>
    <name type="common">Three-toed box turtle</name>
    <dbReference type="NCBI Taxonomy" id="2587831"/>
    <lineage>
        <taxon>Eukaryota</taxon>
        <taxon>Metazoa</taxon>
        <taxon>Chordata</taxon>
        <taxon>Craniata</taxon>
        <taxon>Vertebrata</taxon>
        <taxon>Euteleostomi</taxon>
        <taxon>Archelosauria</taxon>
        <taxon>Testudinata</taxon>
        <taxon>Testudines</taxon>
        <taxon>Cryptodira</taxon>
        <taxon>Durocryptodira</taxon>
        <taxon>Testudinoidea</taxon>
        <taxon>Emydidae</taxon>
        <taxon>Terrapene</taxon>
    </lineage>
</organism>
<evidence type="ECO:0000256" key="3">
    <source>
        <dbReference type="ARBA" id="ARBA00022771"/>
    </source>
</evidence>
<dbReference type="AlphaFoldDB" id="A0A674J3G5"/>
<dbReference type="InterPro" id="IPR050826">
    <property type="entry name" value="Krueppel_C2H2_ZnFinger"/>
</dbReference>
<sequence>LRVRLNSGNALCDSRYSTNATCTLIWSDFTSCSGFPIPKPELIARLEGGKEPWVPDLQAAKERESPRGTRTAGDRTVSETKEENQQQEGPGKVEPQETFLRRAEGIFSQDLEQGKVWGDRHRSEMQVGNYPRRKLDESIQYGAACKDPKETTAQQTYHREDQPYKCLESRKRFNVSRNLVTLQRNHSGEKPYKCLDCGKTFSKSSDLIKHSRMHMGERPYKCLDCGKTFIQ</sequence>
<feature type="compositionally biased region" description="Basic and acidic residues" evidence="7">
    <location>
        <begin position="59"/>
        <end position="84"/>
    </location>
</feature>
<dbReference type="PANTHER" id="PTHR24377">
    <property type="entry name" value="IP01015P-RELATED"/>
    <property type="match status" value="1"/>
</dbReference>
<dbReference type="PROSITE" id="PS00028">
    <property type="entry name" value="ZINC_FINGER_C2H2_1"/>
    <property type="match status" value="1"/>
</dbReference>
<keyword evidence="11" id="KW-1185">Reference proteome</keyword>
<dbReference type="Proteomes" id="UP000472274">
    <property type="component" value="Unplaced"/>
</dbReference>